<evidence type="ECO:0000313" key="1">
    <source>
        <dbReference type="EMBL" id="MDQ1097198.1"/>
    </source>
</evidence>
<proteinExistence type="predicted"/>
<dbReference type="Pfam" id="PF04170">
    <property type="entry name" value="NlpE"/>
    <property type="match status" value="1"/>
</dbReference>
<protein>
    <submittedName>
        <fullName evidence="1">Lipoprotein NlpE involved in copper resistance</fullName>
    </submittedName>
</protein>
<dbReference type="RefSeq" id="WP_307450555.1">
    <property type="nucleotide sequence ID" value="NZ_JAUTAL010000001.1"/>
</dbReference>
<dbReference type="PROSITE" id="PS51257">
    <property type="entry name" value="PROKAR_LIPOPROTEIN"/>
    <property type="match status" value="1"/>
</dbReference>
<reference evidence="1 2" key="1">
    <citation type="submission" date="2023-07" db="EMBL/GenBank/DDBJ databases">
        <title>Functional and genomic diversity of the sorghum phyllosphere microbiome.</title>
        <authorList>
            <person name="Shade A."/>
        </authorList>
    </citation>
    <scope>NUCLEOTIDE SEQUENCE [LARGE SCALE GENOMIC DNA]</scope>
    <source>
        <strain evidence="1 2">SORGH_AS_1064</strain>
    </source>
</reference>
<keyword evidence="2" id="KW-1185">Reference proteome</keyword>
<dbReference type="Gene3D" id="2.40.128.640">
    <property type="match status" value="1"/>
</dbReference>
<dbReference type="EMBL" id="JAUTAL010000001">
    <property type="protein sequence ID" value="MDQ1097198.1"/>
    <property type="molecule type" value="Genomic_DNA"/>
</dbReference>
<keyword evidence="1" id="KW-0449">Lipoprotein</keyword>
<accession>A0ABU0TJI0</accession>
<name>A0ABU0TJI0_9FLAO</name>
<sequence length="161" mass="17810">MKHQIQVMAIAALVALGSCSKEKQQEVSSTNLKTDPMAIQSPVDSSSATTPVHSQAEKVNADWYGTYEAVVPCADCPGIQTTLTLKKDNSFHLQEEYLERKSKNEDQGKYMLNAATGVLELKGNTAHYKYKVGNNTLTQLDMNGQPIEGPNKDLYIFKKKQ</sequence>
<gene>
    <name evidence="1" type="ORF">QE404_002345</name>
</gene>
<comment type="caution">
    <text evidence="1">The sequence shown here is derived from an EMBL/GenBank/DDBJ whole genome shotgun (WGS) entry which is preliminary data.</text>
</comment>
<dbReference type="Proteomes" id="UP001225072">
    <property type="component" value="Unassembled WGS sequence"/>
</dbReference>
<dbReference type="InterPro" id="IPR007298">
    <property type="entry name" value="Cu-R_lipoprotein_NlpE"/>
</dbReference>
<organism evidence="1 2">
    <name type="scientific">Chryseobacterium camelliae</name>
    <dbReference type="NCBI Taxonomy" id="1265445"/>
    <lineage>
        <taxon>Bacteria</taxon>
        <taxon>Pseudomonadati</taxon>
        <taxon>Bacteroidota</taxon>
        <taxon>Flavobacteriia</taxon>
        <taxon>Flavobacteriales</taxon>
        <taxon>Weeksellaceae</taxon>
        <taxon>Chryseobacterium group</taxon>
        <taxon>Chryseobacterium</taxon>
    </lineage>
</organism>
<evidence type="ECO:0000313" key="2">
    <source>
        <dbReference type="Proteomes" id="UP001225072"/>
    </source>
</evidence>